<feature type="compositionally biased region" description="Low complexity" evidence="1">
    <location>
        <begin position="77"/>
        <end position="88"/>
    </location>
</feature>
<evidence type="ECO:0000256" key="1">
    <source>
        <dbReference type="SAM" id="MobiDB-lite"/>
    </source>
</evidence>
<reference evidence="2 3" key="1">
    <citation type="journal article" date="2018" name="Evol. Lett.">
        <title>Horizontal gene cluster transfer increased hallucinogenic mushroom diversity.</title>
        <authorList>
            <person name="Reynolds H.T."/>
            <person name="Vijayakumar V."/>
            <person name="Gluck-Thaler E."/>
            <person name="Korotkin H.B."/>
            <person name="Matheny P.B."/>
            <person name="Slot J.C."/>
        </authorList>
    </citation>
    <scope>NUCLEOTIDE SEQUENCE [LARGE SCALE GENOMIC DNA]</scope>
    <source>
        <strain evidence="2 3">2629</strain>
    </source>
</reference>
<name>A0A409YF88_9AGAR</name>
<comment type="caution">
    <text evidence="2">The sequence shown here is derived from an EMBL/GenBank/DDBJ whole genome shotgun (WGS) entry which is preliminary data.</text>
</comment>
<dbReference type="Proteomes" id="UP000284842">
    <property type="component" value="Unassembled WGS sequence"/>
</dbReference>
<feature type="region of interest" description="Disordered" evidence="1">
    <location>
        <begin position="43"/>
        <end position="96"/>
    </location>
</feature>
<dbReference type="EMBL" id="NHTK01001224">
    <property type="protein sequence ID" value="PPR01673.1"/>
    <property type="molecule type" value="Genomic_DNA"/>
</dbReference>
<gene>
    <name evidence="2" type="ORF">CVT24_001502</name>
</gene>
<protein>
    <submittedName>
        <fullName evidence="2">Uncharacterized protein</fullName>
    </submittedName>
</protein>
<evidence type="ECO:0000313" key="2">
    <source>
        <dbReference type="EMBL" id="PPR01673.1"/>
    </source>
</evidence>
<dbReference type="InParanoid" id="A0A409YF88"/>
<keyword evidence="3" id="KW-1185">Reference proteome</keyword>
<evidence type="ECO:0000313" key="3">
    <source>
        <dbReference type="Proteomes" id="UP000284842"/>
    </source>
</evidence>
<proteinExistence type="predicted"/>
<sequence length="187" mass="20195">MSNQVPSHFGTPFVTTIPSPRFDSKGRQLGFVESDVQRLERLAFLNGSKSRTASPATSPSSLPGSPSQSPVMRSYISSSASPSSSPSSKPRLIQGPICDPIELMANQLAEEFLMSPSSDDSSDDDYMMIPSLTASSLPSYMFANAVPAFADMSRKAPRSHSSTPSSGSFKPGHRRKRSELFAIREED</sequence>
<feature type="compositionally biased region" description="Low complexity" evidence="1">
    <location>
        <begin position="48"/>
        <end position="70"/>
    </location>
</feature>
<feature type="compositionally biased region" description="Basic and acidic residues" evidence="1">
    <location>
        <begin position="178"/>
        <end position="187"/>
    </location>
</feature>
<dbReference type="OrthoDB" id="3044427at2759"/>
<dbReference type="AlphaFoldDB" id="A0A409YF88"/>
<accession>A0A409YF88</accession>
<organism evidence="2 3">
    <name type="scientific">Panaeolus cyanescens</name>
    <dbReference type="NCBI Taxonomy" id="181874"/>
    <lineage>
        <taxon>Eukaryota</taxon>
        <taxon>Fungi</taxon>
        <taxon>Dikarya</taxon>
        <taxon>Basidiomycota</taxon>
        <taxon>Agaricomycotina</taxon>
        <taxon>Agaricomycetes</taxon>
        <taxon>Agaricomycetidae</taxon>
        <taxon>Agaricales</taxon>
        <taxon>Agaricineae</taxon>
        <taxon>Galeropsidaceae</taxon>
        <taxon>Panaeolus</taxon>
    </lineage>
</organism>
<feature type="compositionally biased region" description="Low complexity" evidence="1">
    <location>
        <begin position="159"/>
        <end position="168"/>
    </location>
</feature>
<feature type="region of interest" description="Disordered" evidence="1">
    <location>
        <begin position="1"/>
        <end position="26"/>
    </location>
</feature>
<feature type="region of interest" description="Disordered" evidence="1">
    <location>
        <begin position="153"/>
        <end position="187"/>
    </location>
</feature>